<comment type="caution">
    <text evidence="7">The sequence shown here is derived from an EMBL/GenBank/DDBJ whole genome shotgun (WGS) entry which is preliminary data.</text>
</comment>
<reference evidence="7 8" key="1">
    <citation type="journal article" date="2017" name="BMC Genomics">
        <title>Comparative genomic and phylogenomic analyses of the Bifidobacteriaceae family.</title>
        <authorList>
            <person name="Lugli G.A."/>
            <person name="Milani C."/>
            <person name="Turroni F."/>
            <person name="Duranti S."/>
            <person name="Mancabelli L."/>
            <person name="Mangifesta M."/>
            <person name="Ferrario C."/>
            <person name="Modesto M."/>
            <person name="Mattarelli P."/>
            <person name="Jiri K."/>
            <person name="van Sinderen D."/>
            <person name="Ventura M."/>
        </authorList>
    </citation>
    <scope>NUCLEOTIDE SEQUENCE [LARGE SCALE GENOMIC DNA]</scope>
    <source>
        <strain evidence="7 8">DSM 24742</strain>
    </source>
</reference>
<dbReference type="Pfam" id="PF12698">
    <property type="entry name" value="ABC2_membrane_3"/>
    <property type="match status" value="2"/>
</dbReference>
<feature type="transmembrane region" description="Helical" evidence="5">
    <location>
        <begin position="694"/>
        <end position="715"/>
    </location>
</feature>
<dbReference type="InterPro" id="IPR017501">
    <property type="entry name" value="Phage_infect_YhgE_C"/>
</dbReference>
<dbReference type="InterPro" id="IPR017500">
    <property type="entry name" value="Phage_infect_YhgE_N"/>
</dbReference>
<feature type="domain" description="ABC-2 type transporter transmembrane" evidence="6">
    <location>
        <begin position="435"/>
        <end position="710"/>
    </location>
</feature>
<evidence type="ECO:0000259" key="6">
    <source>
        <dbReference type="Pfam" id="PF12698"/>
    </source>
</evidence>
<protein>
    <submittedName>
        <fullName evidence="7">Phage infection protein</fullName>
    </submittedName>
</protein>
<dbReference type="PANTHER" id="PTHR43077">
    <property type="entry name" value="TRANSPORT PERMEASE YVFS-RELATED"/>
    <property type="match status" value="1"/>
</dbReference>
<dbReference type="GO" id="GO:0016020">
    <property type="term" value="C:membrane"/>
    <property type="evidence" value="ECO:0007669"/>
    <property type="project" value="UniProtKB-SubCell"/>
</dbReference>
<keyword evidence="4 5" id="KW-0472">Membrane</keyword>
<dbReference type="AlphaFoldDB" id="A0A261EW04"/>
<dbReference type="OrthoDB" id="9811483at2"/>
<dbReference type="PANTHER" id="PTHR43077:SF10">
    <property type="entry name" value="TRANSPORT PERMEASE PROTEIN"/>
    <property type="match status" value="1"/>
</dbReference>
<dbReference type="NCBIfam" id="TIGR03061">
    <property type="entry name" value="pip_yhgE_Nterm"/>
    <property type="match status" value="1"/>
</dbReference>
<evidence type="ECO:0000256" key="4">
    <source>
        <dbReference type="ARBA" id="ARBA00023136"/>
    </source>
</evidence>
<dbReference type="RefSeq" id="WP_094661136.1">
    <property type="nucleotide sequence ID" value="NZ_MWWR01000012.1"/>
</dbReference>
<dbReference type="Proteomes" id="UP000216725">
    <property type="component" value="Unassembled WGS sequence"/>
</dbReference>
<evidence type="ECO:0000256" key="1">
    <source>
        <dbReference type="ARBA" id="ARBA00004141"/>
    </source>
</evidence>
<evidence type="ECO:0000313" key="7">
    <source>
        <dbReference type="EMBL" id="OZG51032.1"/>
    </source>
</evidence>
<feature type="transmembrane region" description="Helical" evidence="5">
    <location>
        <begin position="610"/>
        <end position="633"/>
    </location>
</feature>
<accession>A0A261EW04</accession>
<evidence type="ECO:0000313" key="8">
    <source>
        <dbReference type="Proteomes" id="UP000216725"/>
    </source>
</evidence>
<evidence type="ECO:0000256" key="3">
    <source>
        <dbReference type="ARBA" id="ARBA00022989"/>
    </source>
</evidence>
<name>A0A261EW04_9BIFI</name>
<dbReference type="GO" id="GO:0140359">
    <property type="term" value="F:ABC-type transporter activity"/>
    <property type="evidence" value="ECO:0007669"/>
    <property type="project" value="InterPro"/>
</dbReference>
<keyword evidence="8" id="KW-1185">Reference proteome</keyword>
<keyword evidence="2 5" id="KW-0812">Transmembrane</keyword>
<sequence>MRNAWRLFIGDVKRAFSNAAAITIVIGLVMIPAIFAWFNISASWDPFSNTKNLKVAVANCDEGYKSDLAPLTINIGDNVVNALRGNDELNWQFTDRDSAIEGAKSGEYYAAVIIPEDFSHDMMTFFSDHMEHATITYYQNEKKNGVAPKILGQGATQISSMINTAFTQTITTVGLSVVDSIATYMDSDDSHTLLANLQKHVDELSTQTQDASTLVAAYGTLVDSSKTLISSSDSLVSMTKQQVDTAQSDVTDAVQSVKDIQSALDAASSTVSASIDESAQAFSGVSDDLGKVLGDASTNATDLHNALQQRADAVQSQLDSYRQLSSSLTQVRDQLKADAAARGVTIDTSSLDNAISTIDGTITGTLQSLHDEIQSAADKAQSASNAATNSKDSILQSAKEAKDAIDGLKTSYDSTVKSSLASIGGTVSDASSSLSSMNQTLENSYATLSQSSGSISQQLDDLKATIGEASDGLSQASSSLKTISDAIGRAIDTNDLSQLTSLIGDDANGLASSLAAPVTVQTNAVYAVDNFGTGLSPLYTSLALWIAGMLMSLTLRCEPDEETLAGLPGIKPRQAFAGHFGVFMLLSIVQCLFLSLGEIFFLGMNFVHPVLYVLACVLIGLVFNFFCYSMVAIFGNVGKAINLIFLVMQISGCDGGYPLKMLDPIIGDISHILPATYAIRALRAAICGIYQNDFWIALAYLLPFVVIPMILRPLLSPIKRINTKVVARLEASKLF</sequence>
<evidence type="ECO:0000256" key="5">
    <source>
        <dbReference type="SAM" id="Phobius"/>
    </source>
</evidence>
<organism evidence="7 8">
    <name type="scientific">Pseudoscardovia radai</name>
    <dbReference type="NCBI Taxonomy" id="987066"/>
    <lineage>
        <taxon>Bacteria</taxon>
        <taxon>Bacillati</taxon>
        <taxon>Actinomycetota</taxon>
        <taxon>Actinomycetes</taxon>
        <taxon>Bifidobacteriales</taxon>
        <taxon>Bifidobacteriaceae</taxon>
        <taxon>Pseudoscardovia</taxon>
    </lineage>
</organism>
<gene>
    <name evidence="7" type="ORF">PSRA_1326</name>
</gene>
<evidence type="ECO:0000256" key="2">
    <source>
        <dbReference type="ARBA" id="ARBA00022692"/>
    </source>
</evidence>
<dbReference type="NCBIfam" id="TIGR03062">
    <property type="entry name" value="pip_yhgE_Cterm"/>
    <property type="match status" value="1"/>
</dbReference>
<feature type="transmembrane region" description="Helical" evidence="5">
    <location>
        <begin position="20"/>
        <end position="40"/>
    </location>
</feature>
<feature type="transmembrane region" description="Helical" evidence="5">
    <location>
        <begin position="576"/>
        <end position="604"/>
    </location>
</feature>
<keyword evidence="3 5" id="KW-1133">Transmembrane helix</keyword>
<comment type="subcellular location">
    <subcellularLocation>
        <location evidence="1">Membrane</location>
        <topology evidence="1">Multi-pass membrane protein</topology>
    </subcellularLocation>
</comment>
<feature type="domain" description="ABC-2 type transporter transmembrane" evidence="6">
    <location>
        <begin position="26"/>
        <end position="172"/>
    </location>
</feature>
<dbReference type="EMBL" id="MWWR01000012">
    <property type="protein sequence ID" value="OZG51032.1"/>
    <property type="molecule type" value="Genomic_DNA"/>
</dbReference>
<dbReference type="InterPro" id="IPR051328">
    <property type="entry name" value="T7SS_ABC-Transporter"/>
</dbReference>
<dbReference type="InterPro" id="IPR013525">
    <property type="entry name" value="ABC2_TM"/>
</dbReference>
<proteinExistence type="predicted"/>
<dbReference type="Gene3D" id="3.40.1710.10">
    <property type="entry name" value="abc type-2 transporter like domain"/>
    <property type="match status" value="1"/>
</dbReference>